<evidence type="ECO:0000313" key="2">
    <source>
        <dbReference type="Proteomes" id="UP000188541"/>
    </source>
</evidence>
<dbReference type="EMBL" id="MLHO01000061">
    <property type="protein sequence ID" value="OOF53591.1"/>
    <property type="molecule type" value="Genomic_DNA"/>
</dbReference>
<protein>
    <submittedName>
        <fullName evidence="1">Uncharacterized protein</fullName>
    </submittedName>
</protein>
<evidence type="ECO:0000313" key="1">
    <source>
        <dbReference type="EMBL" id="OOF53591.1"/>
    </source>
</evidence>
<keyword evidence="2" id="KW-1185">Reference proteome</keyword>
<sequence length="75" mass="8626">MKQSTSNLEMAKQLLLNEQKGNPKNFKLVEVKDSLSDYDKELIKEAVLHRARNNPSAEIITFTKELYDAFILINS</sequence>
<organism evidence="1 2">
    <name type="scientific">Rodentibacter genomosp. 2</name>
    <dbReference type="NCBI Taxonomy" id="1908266"/>
    <lineage>
        <taxon>Bacteria</taxon>
        <taxon>Pseudomonadati</taxon>
        <taxon>Pseudomonadota</taxon>
        <taxon>Gammaproteobacteria</taxon>
        <taxon>Pasteurellales</taxon>
        <taxon>Pasteurellaceae</taxon>
        <taxon>Rodentibacter</taxon>
    </lineage>
</organism>
<dbReference type="AlphaFoldDB" id="A0A1V3JBC9"/>
<gene>
    <name evidence="1" type="ORF">BKK55_11145</name>
</gene>
<comment type="caution">
    <text evidence="1">The sequence shown here is derived from an EMBL/GenBank/DDBJ whole genome shotgun (WGS) entry which is preliminary data.</text>
</comment>
<proteinExistence type="predicted"/>
<reference evidence="1 2" key="1">
    <citation type="submission" date="2016-10" db="EMBL/GenBank/DDBJ databases">
        <title>Rodentibacter gen. nov. and new species.</title>
        <authorList>
            <person name="Christensen H."/>
        </authorList>
    </citation>
    <scope>NUCLEOTIDE SEQUENCE [LARGE SCALE GENOMIC DNA]</scope>
    <source>
        <strain evidence="1 2">1996246016</strain>
    </source>
</reference>
<name>A0A1V3JBC9_9PAST</name>
<accession>A0A1V3JBC9</accession>
<dbReference type="Proteomes" id="UP000188541">
    <property type="component" value="Unassembled WGS sequence"/>
</dbReference>